<name>A0AAV5WJK5_9BILA</name>
<organism evidence="2 3">
    <name type="scientific">Pristionchus fissidentatus</name>
    <dbReference type="NCBI Taxonomy" id="1538716"/>
    <lineage>
        <taxon>Eukaryota</taxon>
        <taxon>Metazoa</taxon>
        <taxon>Ecdysozoa</taxon>
        <taxon>Nematoda</taxon>
        <taxon>Chromadorea</taxon>
        <taxon>Rhabditida</taxon>
        <taxon>Rhabditina</taxon>
        <taxon>Diplogasteromorpha</taxon>
        <taxon>Diplogasteroidea</taxon>
        <taxon>Neodiplogasteridae</taxon>
        <taxon>Pristionchus</taxon>
    </lineage>
</organism>
<evidence type="ECO:0000256" key="1">
    <source>
        <dbReference type="SAM" id="MobiDB-lite"/>
    </source>
</evidence>
<sequence length="169" mass="19180">EEHEETEKGEEKEENEPVAKKRKTQKKEGKREMECPKCKNYRSTSVHAVMFHLRTAHRTTAFVAGFKFLCDCGYKSACAEHNNSECKLLNFKIIREERAGVKCIMCESHLSTIGSYSGHLARMHDTTPTKSGIHLQCACSARLASISASKAHKKICDKRQFTVQKNDED</sequence>
<dbReference type="Proteomes" id="UP001432322">
    <property type="component" value="Unassembled WGS sequence"/>
</dbReference>
<evidence type="ECO:0000313" key="3">
    <source>
        <dbReference type="Proteomes" id="UP001432322"/>
    </source>
</evidence>
<evidence type="ECO:0000313" key="2">
    <source>
        <dbReference type="EMBL" id="GMT30493.1"/>
    </source>
</evidence>
<evidence type="ECO:0008006" key="4">
    <source>
        <dbReference type="Google" id="ProtNLM"/>
    </source>
</evidence>
<protein>
    <recommendedName>
        <fullName evidence="4">C2H2-type domain-containing protein</fullName>
    </recommendedName>
</protein>
<feature type="region of interest" description="Disordered" evidence="1">
    <location>
        <begin position="1"/>
        <end position="28"/>
    </location>
</feature>
<reference evidence="2" key="1">
    <citation type="submission" date="2023-10" db="EMBL/GenBank/DDBJ databases">
        <title>Genome assembly of Pristionchus species.</title>
        <authorList>
            <person name="Yoshida K."/>
            <person name="Sommer R.J."/>
        </authorList>
    </citation>
    <scope>NUCLEOTIDE SEQUENCE</scope>
    <source>
        <strain evidence="2">RS5133</strain>
    </source>
</reference>
<feature type="non-terminal residue" evidence="2">
    <location>
        <position position="1"/>
    </location>
</feature>
<proteinExistence type="predicted"/>
<dbReference type="EMBL" id="BTSY01000005">
    <property type="protein sequence ID" value="GMT30493.1"/>
    <property type="molecule type" value="Genomic_DNA"/>
</dbReference>
<keyword evidence="3" id="KW-1185">Reference proteome</keyword>
<accession>A0AAV5WJK5</accession>
<comment type="caution">
    <text evidence="2">The sequence shown here is derived from an EMBL/GenBank/DDBJ whole genome shotgun (WGS) entry which is preliminary data.</text>
</comment>
<feature type="compositionally biased region" description="Basic and acidic residues" evidence="1">
    <location>
        <begin position="1"/>
        <end position="19"/>
    </location>
</feature>
<dbReference type="AlphaFoldDB" id="A0AAV5WJK5"/>
<gene>
    <name evidence="2" type="ORF">PFISCL1PPCAC_21790</name>
</gene>